<name>A0A4R8QG37_COLTR</name>
<feature type="region of interest" description="Disordered" evidence="16">
    <location>
        <begin position="282"/>
        <end position="325"/>
    </location>
</feature>
<comment type="catalytic activity">
    <reaction evidence="14">
        <text>[(1-&gt;4)-beta-D-glucosyl]n+m + reduced acceptor + O2 = 4-dehydro-beta-D-glucosyl-[(1-&gt;4)-beta-D-glucosyl]n-1 + [(1-&gt;4)-beta-D-glucosyl]m + acceptor + H2O.</text>
        <dbReference type="EC" id="1.14.99.56"/>
    </reaction>
</comment>
<dbReference type="Gene3D" id="2.70.50.70">
    <property type="match status" value="1"/>
</dbReference>
<keyword evidence="6" id="KW-0136">Cellulose degradation</keyword>
<dbReference type="GO" id="GO:0005576">
    <property type="term" value="C:extracellular region"/>
    <property type="evidence" value="ECO:0007669"/>
    <property type="project" value="UniProtKB-SubCell"/>
</dbReference>
<gene>
    <name evidence="19" type="primary">cel61a-1</name>
    <name evidence="19" type="ORF">CTRI78_v011016</name>
</gene>
<comment type="caution">
    <text evidence="19">The sequence shown here is derived from an EMBL/GenBank/DDBJ whole genome shotgun (WGS) entry which is preliminary data.</text>
</comment>
<evidence type="ECO:0000313" key="20">
    <source>
        <dbReference type="Proteomes" id="UP000295703"/>
    </source>
</evidence>
<keyword evidence="7" id="KW-0560">Oxidoreductase</keyword>
<comment type="subcellular location">
    <subcellularLocation>
        <location evidence="2">Secreted</location>
    </subcellularLocation>
</comment>
<keyword evidence="12" id="KW-0624">Polysaccharide degradation</keyword>
<evidence type="ECO:0000256" key="15">
    <source>
        <dbReference type="ARBA" id="ARBA00047174"/>
    </source>
</evidence>
<evidence type="ECO:0000256" key="5">
    <source>
        <dbReference type="ARBA" id="ARBA00022729"/>
    </source>
</evidence>
<dbReference type="PANTHER" id="PTHR33353:SF36">
    <property type="entry name" value="ENDO-BETA-1,4-GLUCANASE D"/>
    <property type="match status" value="1"/>
</dbReference>
<feature type="signal peptide" evidence="17">
    <location>
        <begin position="1"/>
        <end position="29"/>
    </location>
</feature>
<evidence type="ECO:0000256" key="2">
    <source>
        <dbReference type="ARBA" id="ARBA00004613"/>
    </source>
</evidence>
<feature type="compositionally biased region" description="Low complexity" evidence="16">
    <location>
        <begin position="301"/>
        <end position="314"/>
    </location>
</feature>
<evidence type="ECO:0000313" key="19">
    <source>
        <dbReference type="EMBL" id="TDZ37782.1"/>
    </source>
</evidence>
<protein>
    <recommendedName>
        <fullName evidence="15">lytic cellulose monooxygenase (C4-dehydrogenating)</fullName>
        <ecNumber evidence="15">1.14.99.56</ecNumber>
    </recommendedName>
</protein>
<evidence type="ECO:0000256" key="6">
    <source>
        <dbReference type="ARBA" id="ARBA00023001"/>
    </source>
</evidence>
<comment type="similarity">
    <text evidence="13">Belongs to the polysaccharide monooxygenase AA9 family.</text>
</comment>
<proteinExistence type="inferred from homology"/>
<dbReference type="CDD" id="cd21175">
    <property type="entry name" value="LPMO_AA9"/>
    <property type="match status" value="1"/>
</dbReference>
<dbReference type="InterPro" id="IPR005103">
    <property type="entry name" value="AA9_LPMO"/>
</dbReference>
<accession>A0A4R8QG37</accession>
<evidence type="ECO:0000256" key="8">
    <source>
        <dbReference type="ARBA" id="ARBA00023008"/>
    </source>
</evidence>
<dbReference type="Pfam" id="PF03443">
    <property type="entry name" value="AA9"/>
    <property type="match status" value="1"/>
</dbReference>
<keyword evidence="9" id="KW-0503">Monooxygenase</keyword>
<evidence type="ECO:0000256" key="13">
    <source>
        <dbReference type="ARBA" id="ARBA00044502"/>
    </source>
</evidence>
<keyword evidence="4" id="KW-0479">Metal-binding</keyword>
<evidence type="ECO:0000256" key="7">
    <source>
        <dbReference type="ARBA" id="ARBA00023002"/>
    </source>
</evidence>
<evidence type="ECO:0000256" key="3">
    <source>
        <dbReference type="ARBA" id="ARBA00022525"/>
    </source>
</evidence>
<reference evidence="19 20" key="1">
    <citation type="submission" date="2018-12" db="EMBL/GenBank/DDBJ databases">
        <title>Genome sequence and assembly of Colletotrichum trifolii.</title>
        <authorList>
            <person name="Gan P."/>
            <person name="Shirasu K."/>
        </authorList>
    </citation>
    <scope>NUCLEOTIDE SEQUENCE [LARGE SCALE GENOMIC DNA]</scope>
    <source>
        <strain evidence="19 20">543-2</strain>
    </source>
</reference>
<evidence type="ECO:0000259" key="18">
    <source>
        <dbReference type="Pfam" id="PF03443"/>
    </source>
</evidence>
<evidence type="ECO:0000256" key="14">
    <source>
        <dbReference type="ARBA" id="ARBA00045077"/>
    </source>
</evidence>
<organism evidence="19 20">
    <name type="scientific">Colletotrichum trifolii</name>
    <dbReference type="NCBI Taxonomy" id="5466"/>
    <lineage>
        <taxon>Eukaryota</taxon>
        <taxon>Fungi</taxon>
        <taxon>Dikarya</taxon>
        <taxon>Ascomycota</taxon>
        <taxon>Pezizomycotina</taxon>
        <taxon>Sordariomycetes</taxon>
        <taxon>Hypocreomycetidae</taxon>
        <taxon>Glomerellales</taxon>
        <taxon>Glomerellaceae</taxon>
        <taxon>Colletotrichum</taxon>
        <taxon>Colletotrichum orbiculare species complex</taxon>
    </lineage>
</organism>
<dbReference type="GO" id="GO:0046872">
    <property type="term" value="F:metal ion binding"/>
    <property type="evidence" value="ECO:0007669"/>
    <property type="project" value="UniProtKB-KW"/>
</dbReference>
<dbReference type="Proteomes" id="UP000295703">
    <property type="component" value="Unassembled WGS sequence"/>
</dbReference>
<sequence>MPYTRLMSISEMLLNTFVAVLGIAGHAYAHSRVTNFVINGASYEGFNAKLNHNPKLLAAWSTNAKDDGWISTESYGKPNIVCHRDASNPQGHAPVAAGSTVDFQWQGWPESHHGPVLTHLAYCGSRRGSCEVVDKSKLRFFTIDEVGLIDPNVNATQFATARGLWASDVLIKNNASWVVQIPPNIAPGYYVLRHEIIALHFARYPGQGAQHYPQCINIQVTGGGKDTPVGTLGMELYKAAEDGLVYDISQSPLPPYKIPGPTVYSGAKTFVSQTVARITSSATAVPGDPEQTGLRMKRKVSAPSVTTSRPSPSTYPKEQVSTAGP</sequence>
<keyword evidence="8" id="KW-0186">Copper</keyword>
<dbReference type="InterPro" id="IPR049892">
    <property type="entry name" value="AA9"/>
</dbReference>
<dbReference type="AlphaFoldDB" id="A0A4R8QG37"/>
<feature type="chain" id="PRO_5020275125" description="lytic cellulose monooxygenase (C4-dehydrogenating)" evidence="17">
    <location>
        <begin position="30"/>
        <end position="325"/>
    </location>
</feature>
<evidence type="ECO:0000256" key="9">
    <source>
        <dbReference type="ARBA" id="ARBA00023033"/>
    </source>
</evidence>
<dbReference type="EMBL" id="RYZW01000214">
    <property type="protein sequence ID" value="TDZ37782.1"/>
    <property type="molecule type" value="Genomic_DNA"/>
</dbReference>
<evidence type="ECO:0000256" key="16">
    <source>
        <dbReference type="SAM" id="MobiDB-lite"/>
    </source>
</evidence>
<keyword evidence="10" id="KW-1015">Disulfide bond</keyword>
<evidence type="ECO:0000256" key="12">
    <source>
        <dbReference type="ARBA" id="ARBA00023326"/>
    </source>
</evidence>
<evidence type="ECO:0000256" key="11">
    <source>
        <dbReference type="ARBA" id="ARBA00023277"/>
    </source>
</evidence>
<dbReference type="STRING" id="5466.A0A4R8QG37"/>
<dbReference type="GO" id="GO:0030245">
    <property type="term" value="P:cellulose catabolic process"/>
    <property type="evidence" value="ECO:0007669"/>
    <property type="project" value="UniProtKB-KW"/>
</dbReference>
<keyword evidence="3" id="KW-0964">Secreted</keyword>
<keyword evidence="11" id="KW-0119">Carbohydrate metabolism</keyword>
<evidence type="ECO:0000256" key="17">
    <source>
        <dbReference type="SAM" id="SignalP"/>
    </source>
</evidence>
<evidence type="ECO:0000256" key="1">
    <source>
        <dbReference type="ARBA" id="ARBA00001973"/>
    </source>
</evidence>
<evidence type="ECO:0000256" key="10">
    <source>
        <dbReference type="ARBA" id="ARBA00023157"/>
    </source>
</evidence>
<keyword evidence="5 17" id="KW-0732">Signal</keyword>
<dbReference type="EC" id="1.14.99.56" evidence="15"/>
<dbReference type="PANTHER" id="PTHR33353">
    <property type="entry name" value="PUTATIVE (AFU_ORTHOLOGUE AFUA_1G12560)-RELATED"/>
    <property type="match status" value="1"/>
</dbReference>
<feature type="domain" description="Auxiliary Activity family 9 catalytic" evidence="18">
    <location>
        <begin position="30"/>
        <end position="251"/>
    </location>
</feature>
<keyword evidence="20" id="KW-1185">Reference proteome</keyword>
<dbReference type="GO" id="GO:0004497">
    <property type="term" value="F:monooxygenase activity"/>
    <property type="evidence" value="ECO:0007669"/>
    <property type="project" value="UniProtKB-KW"/>
</dbReference>
<comment type="cofactor">
    <cofactor evidence="1">
        <name>Cu(2+)</name>
        <dbReference type="ChEBI" id="CHEBI:29036"/>
    </cofactor>
</comment>
<evidence type="ECO:0000256" key="4">
    <source>
        <dbReference type="ARBA" id="ARBA00022723"/>
    </source>
</evidence>